<dbReference type="Pfam" id="PF07228">
    <property type="entry name" value="SpoIIE"/>
    <property type="match status" value="1"/>
</dbReference>
<sequence length="352" mass="37226">MDSALVGIPVALILAIAIADLAAPDRIHLGPLLVAAPAITASFAGPRLTAAIVVVSAAAELLIASVQGDFGTQTFVGEIAALVTVGVLIVIFAYVRDRERRTLTQVRSVAETAQRALLRPVPARMARLRVASTYLAAEAEAHIGGDLYGAVRTRGLTRLIIGDVRGKGLAAVSDAALLLGAFREAAHHAPTLPHLAAYLQDSYGDRLADIPAPPPEETESFITATLVEFPDDRPLLTVVTCGHPPPLLLRGGEVTALPDDAQAPPFGLGDLAPAEYTARTFPFGEGDALLLYTDGVIEARDRAGRFYPLSERIAEWAGDEPELLLRRLSQDLLRHVGGRLDDDAAMVAVRAV</sequence>
<keyword evidence="2" id="KW-1133">Transmembrane helix</keyword>
<dbReference type="SUPFAM" id="SSF81606">
    <property type="entry name" value="PP2C-like"/>
    <property type="match status" value="1"/>
</dbReference>
<gene>
    <name evidence="4" type="ORF">HNP84_005518</name>
</gene>
<keyword evidence="1" id="KW-0378">Hydrolase</keyword>
<dbReference type="SMART" id="SM00331">
    <property type="entry name" value="PP2C_SIG"/>
    <property type="match status" value="1"/>
</dbReference>
<dbReference type="Proteomes" id="UP000578449">
    <property type="component" value="Unassembled WGS sequence"/>
</dbReference>
<name>A0A840P3A6_9ACTN</name>
<feature type="transmembrane region" description="Helical" evidence="2">
    <location>
        <begin position="43"/>
        <end position="63"/>
    </location>
</feature>
<protein>
    <submittedName>
        <fullName evidence="4">Serine phosphatase RsbU (Regulator of sigma subunit)</fullName>
    </submittedName>
</protein>
<feature type="domain" description="PPM-type phosphatase" evidence="3">
    <location>
        <begin position="147"/>
        <end position="350"/>
    </location>
</feature>
<organism evidence="4 5">
    <name type="scientific">Thermocatellispora tengchongensis</name>
    <dbReference type="NCBI Taxonomy" id="1073253"/>
    <lineage>
        <taxon>Bacteria</taxon>
        <taxon>Bacillati</taxon>
        <taxon>Actinomycetota</taxon>
        <taxon>Actinomycetes</taxon>
        <taxon>Streptosporangiales</taxon>
        <taxon>Streptosporangiaceae</taxon>
        <taxon>Thermocatellispora</taxon>
    </lineage>
</organism>
<dbReference type="AlphaFoldDB" id="A0A840P3A6"/>
<dbReference type="InterPro" id="IPR052016">
    <property type="entry name" value="Bact_Sigma-Reg"/>
</dbReference>
<dbReference type="FunFam" id="3.60.40.10:FF:000058">
    <property type="entry name" value="Stage II sporulation protein E"/>
    <property type="match status" value="1"/>
</dbReference>
<feature type="transmembrane region" description="Helical" evidence="2">
    <location>
        <begin position="75"/>
        <end position="95"/>
    </location>
</feature>
<dbReference type="Gene3D" id="3.60.40.10">
    <property type="entry name" value="PPM-type phosphatase domain"/>
    <property type="match status" value="1"/>
</dbReference>
<dbReference type="InterPro" id="IPR036457">
    <property type="entry name" value="PPM-type-like_dom_sf"/>
</dbReference>
<dbReference type="RefSeq" id="WP_185052708.1">
    <property type="nucleotide sequence ID" value="NZ_BAABIX010000037.1"/>
</dbReference>
<dbReference type="InterPro" id="IPR001932">
    <property type="entry name" value="PPM-type_phosphatase-like_dom"/>
</dbReference>
<dbReference type="EMBL" id="JACHGN010000012">
    <property type="protein sequence ID" value="MBB5135774.1"/>
    <property type="molecule type" value="Genomic_DNA"/>
</dbReference>
<accession>A0A840P3A6</accession>
<evidence type="ECO:0000259" key="3">
    <source>
        <dbReference type="PROSITE" id="PS51746"/>
    </source>
</evidence>
<reference evidence="4 5" key="1">
    <citation type="submission" date="2020-08" db="EMBL/GenBank/DDBJ databases">
        <title>Genomic Encyclopedia of Type Strains, Phase IV (KMG-IV): sequencing the most valuable type-strain genomes for metagenomic binning, comparative biology and taxonomic classification.</title>
        <authorList>
            <person name="Goeker M."/>
        </authorList>
    </citation>
    <scope>NUCLEOTIDE SEQUENCE [LARGE SCALE GENOMIC DNA]</scope>
    <source>
        <strain evidence="4 5">DSM 45615</strain>
    </source>
</reference>
<dbReference type="GO" id="GO:0016791">
    <property type="term" value="F:phosphatase activity"/>
    <property type="evidence" value="ECO:0007669"/>
    <property type="project" value="TreeGrafter"/>
</dbReference>
<keyword evidence="5" id="KW-1185">Reference proteome</keyword>
<evidence type="ECO:0000313" key="4">
    <source>
        <dbReference type="EMBL" id="MBB5135774.1"/>
    </source>
</evidence>
<evidence type="ECO:0000313" key="5">
    <source>
        <dbReference type="Proteomes" id="UP000578449"/>
    </source>
</evidence>
<proteinExistence type="predicted"/>
<keyword evidence="2" id="KW-0472">Membrane</keyword>
<dbReference type="PANTHER" id="PTHR43156">
    <property type="entry name" value="STAGE II SPORULATION PROTEIN E-RELATED"/>
    <property type="match status" value="1"/>
</dbReference>
<evidence type="ECO:0000256" key="2">
    <source>
        <dbReference type="SAM" id="Phobius"/>
    </source>
</evidence>
<dbReference type="PROSITE" id="PS51746">
    <property type="entry name" value="PPM_2"/>
    <property type="match status" value="1"/>
</dbReference>
<dbReference type="PANTHER" id="PTHR43156:SF2">
    <property type="entry name" value="STAGE II SPORULATION PROTEIN E"/>
    <property type="match status" value="1"/>
</dbReference>
<keyword evidence="2" id="KW-0812">Transmembrane</keyword>
<comment type="caution">
    <text evidence="4">The sequence shown here is derived from an EMBL/GenBank/DDBJ whole genome shotgun (WGS) entry which is preliminary data.</text>
</comment>
<evidence type="ECO:0000256" key="1">
    <source>
        <dbReference type="ARBA" id="ARBA00022801"/>
    </source>
</evidence>